<evidence type="ECO:0000313" key="11">
    <source>
        <dbReference type="EMBL" id="KPL75308.1"/>
    </source>
</evidence>
<organism evidence="11 12">
    <name type="scientific">Ornatilinea apprima</name>
    <dbReference type="NCBI Taxonomy" id="1134406"/>
    <lineage>
        <taxon>Bacteria</taxon>
        <taxon>Bacillati</taxon>
        <taxon>Chloroflexota</taxon>
        <taxon>Anaerolineae</taxon>
        <taxon>Anaerolineales</taxon>
        <taxon>Anaerolineaceae</taxon>
        <taxon>Ornatilinea</taxon>
    </lineage>
</organism>
<dbReference type="PANTHER" id="PTHR34353">
    <property type="entry name" value="CRISPR-ASSOCIATED ENDONUCLEASE CAS1 1"/>
    <property type="match status" value="1"/>
</dbReference>
<keyword evidence="3 10" id="KW-0255">Endonuclease</keyword>
<dbReference type="STRING" id="1134406.ADN00_13030"/>
<name>A0A0P6X7I3_9CHLR</name>
<dbReference type="GO" id="GO:0043571">
    <property type="term" value="P:maintenance of CRISPR repeat elements"/>
    <property type="evidence" value="ECO:0007669"/>
    <property type="project" value="UniProtKB-UniRule"/>
</dbReference>
<dbReference type="GO" id="GO:0016787">
    <property type="term" value="F:hydrolase activity"/>
    <property type="evidence" value="ECO:0007669"/>
    <property type="project" value="UniProtKB-KW"/>
</dbReference>
<evidence type="ECO:0000256" key="1">
    <source>
        <dbReference type="ARBA" id="ARBA00022722"/>
    </source>
</evidence>
<keyword evidence="1 10" id="KW-0540">Nuclease</keyword>
<evidence type="ECO:0000256" key="6">
    <source>
        <dbReference type="ARBA" id="ARBA00023118"/>
    </source>
</evidence>
<protein>
    <recommendedName>
        <fullName evidence="10">CRISPR-associated endonuclease Cas1</fullName>
        <ecNumber evidence="10">3.1.-.-</ecNumber>
    </recommendedName>
</protein>
<dbReference type="GO" id="GO:0004519">
    <property type="term" value="F:endonuclease activity"/>
    <property type="evidence" value="ECO:0007669"/>
    <property type="project" value="UniProtKB-UniRule"/>
</dbReference>
<gene>
    <name evidence="10" type="primary">cas1</name>
    <name evidence="11" type="ORF">ADN00_13030</name>
</gene>
<comment type="cofactor">
    <cofactor evidence="10">
        <name>Mg(2+)</name>
        <dbReference type="ChEBI" id="CHEBI:18420"/>
    </cofactor>
    <cofactor evidence="10">
        <name>Mn(2+)</name>
        <dbReference type="ChEBI" id="CHEBI:29035"/>
    </cofactor>
</comment>
<dbReference type="AlphaFoldDB" id="A0A0P6X7I3"/>
<dbReference type="HAMAP" id="MF_01470">
    <property type="entry name" value="Cas1"/>
    <property type="match status" value="1"/>
</dbReference>
<dbReference type="Pfam" id="PF01867">
    <property type="entry name" value="Cas_Cas1"/>
    <property type="match status" value="1"/>
</dbReference>
<evidence type="ECO:0000256" key="2">
    <source>
        <dbReference type="ARBA" id="ARBA00022723"/>
    </source>
</evidence>
<dbReference type="Proteomes" id="UP000050417">
    <property type="component" value="Unassembled WGS sequence"/>
</dbReference>
<evidence type="ECO:0000256" key="9">
    <source>
        <dbReference type="ARBA" id="ARBA00038592"/>
    </source>
</evidence>
<keyword evidence="7 10" id="KW-0238">DNA-binding</keyword>
<evidence type="ECO:0000256" key="8">
    <source>
        <dbReference type="ARBA" id="ARBA00023211"/>
    </source>
</evidence>
<comment type="caution">
    <text evidence="11">The sequence shown here is derived from an EMBL/GenBank/DDBJ whole genome shotgun (WGS) entry which is preliminary data.</text>
</comment>
<keyword evidence="12" id="KW-1185">Reference proteome</keyword>
<comment type="function">
    <text evidence="10">CRISPR (clustered regularly interspaced short palindromic repeat), is an adaptive immune system that provides protection against mobile genetic elements (viruses, transposable elements and conjugative plasmids). CRISPR clusters contain spacers, sequences complementary to antecedent mobile elements, and target invading nucleic acids. CRISPR clusters are transcribed and processed into CRISPR RNA (crRNA). Acts as a dsDNA endonuclease. Involved in the integration of spacer DNA into the CRISPR cassette.</text>
</comment>
<dbReference type="GO" id="GO:0003677">
    <property type="term" value="F:DNA binding"/>
    <property type="evidence" value="ECO:0007669"/>
    <property type="project" value="UniProtKB-KW"/>
</dbReference>
<keyword evidence="6 10" id="KW-0051">Antiviral defense</keyword>
<comment type="similarity">
    <text evidence="10">Belongs to the CRISPR-associated endonuclease Cas1 family.</text>
</comment>
<dbReference type="Gene3D" id="1.20.120.920">
    <property type="entry name" value="CRISPR-associated endonuclease Cas1, C-terminal domain"/>
    <property type="match status" value="1"/>
</dbReference>
<proteinExistence type="inferred from homology"/>
<evidence type="ECO:0000313" key="12">
    <source>
        <dbReference type="Proteomes" id="UP000050417"/>
    </source>
</evidence>
<reference evidence="11 12" key="1">
    <citation type="submission" date="2015-07" db="EMBL/GenBank/DDBJ databases">
        <title>Genome sequence of Ornatilinea apprima DSM 23815.</title>
        <authorList>
            <person name="Hemp J."/>
            <person name="Ward L.M."/>
            <person name="Pace L.A."/>
            <person name="Fischer W.W."/>
        </authorList>
    </citation>
    <scope>NUCLEOTIDE SEQUENCE [LARGE SCALE GENOMIC DNA]</scope>
    <source>
        <strain evidence="11 12">P3M-1</strain>
    </source>
</reference>
<evidence type="ECO:0000256" key="5">
    <source>
        <dbReference type="ARBA" id="ARBA00022842"/>
    </source>
</evidence>
<dbReference type="GO" id="GO:0046872">
    <property type="term" value="F:metal ion binding"/>
    <property type="evidence" value="ECO:0007669"/>
    <property type="project" value="UniProtKB-UniRule"/>
</dbReference>
<dbReference type="PATRIC" id="fig|1134406.4.peg.2721"/>
<dbReference type="EMBL" id="LGCL01000028">
    <property type="protein sequence ID" value="KPL75308.1"/>
    <property type="molecule type" value="Genomic_DNA"/>
</dbReference>
<keyword evidence="5 10" id="KW-0460">Magnesium</keyword>
<sequence length="332" mass="37802">MASLYVIETGARVEVEYQRVIVTAEDETIFRAPIQHVSQVVLIGSAGVTTPALHKLLHAGIPLLFLDYRGRFLGRLQPASSYQLPLRLAQYQKNDDPEFCLRTARAIVCGKIKNQRTYLRRLAHRGAEISPSDLLEMKTGAAKAAQAGDLPGLLGVEGYTARIFFNGYRRAFNPEWNFTRRARRPPKDAVNAMLSLGYTLLNQAVIAAIEITGLDPYLGYFHVEKYGRPALALDLVEEFRTPIVDSLVYDLASHHRLTPEDFQSDTFGRATRLTRSGMRRFVKEFSRKMESEIKTRELDRPLSYQKHLEVQARKMARCIQGQETQYQPFQIR</sequence>
<dbReference type="NCBIfam" id="TIGR00287">
    <property type="entry name" value="cas1"/>
    <property type="match status" value="1"/>
</dbReference>
<dbReference type="InterPro" id="IPR042211">
    <property type="entry name" value="CRISPR-assoc_Cas1_N"/>
</dbReference>
<dbReference type="InterPro" id="IPR002729">
    <property type="entry name" value="CRISPR-assoc_Cas1"/>
</dbReference>
<accession>A0A0P6X7I3</accession>
<dbReference type="RefSeq" id="WP_075063459.1">
    <property type="nucleotide sequence ID" value="NZ_LGCL01000028.1"/>
</dbReference>
<dbReference type="EC" id="3.1.-.-" evidence="10"/>
<comment type="subunit">
    <text evidence="9 10">Homodimer, forms a heterotetramer with a Cas2 homodimer.</text>
</comment>
<feature type="binding site" evidence="10">
    <location>
        <position position="222"/>
    </location>
    <ligand>
        <name>Mn(2+)</name>
        <dbReference type="ChEBI" id="CHEBI:29035"/>
    </ligand>
</feature>
<keyword evidence="4 10" id="KW-0378">Hydrolase</keyword>
<dbReference type="CDD" id="cd09634">
    <property type="entry name" value="Cas1_I-II-III"/>
    <property type="match status" value="1"/>
</dbReference>
<keyword evidence="2 10" id="KW-0479">Metal-binding</keyword>
<evidence type="ECO:0000256" key="10">
    <source>
        <dbReference type="HAMAP-Rule" id="MF_01470"/>
    </source>
</evidence>
<evidence type="ECO:0000256" key="7">
    <source>
        <dbReference type="ARBA" id="ARBA00023125"/>
    </source>
</evidence>
<feature type="binding site" evidence="10">
    <location>
        <position position="157"/>
    </location>
    <ligand>
        <name>Mn(2+)</name>
        <dbReference type="ChEBI" id="CHEBI:29035"/>
    </ligand>
</feature>
<dbReference type="OrthoDB" id="9803119at2"/>
<evidence type="ECO:0000256" key="3">
    <source>
        <dbReference type="ARBA" id="ARBA00022759"/>
    </source>
</evidence>
<evidence type="ECO:0000256" key="4">
    <source>
        <dbReference type="ARBA" id="ARBA00022801"/>
    </source>
</evidence>
<dbReference type="InterPro" id="IPR042206">
    <property type="entry name" value="CRISPR-assoc_Cas1_C"/>
</dbReference>
<keyword evidence="8 10" id="KW-0464">Manganese</keyword>
<feature type="binding site" evidence="10">
    <location>
        <position position="237"/>
    </location>
    <ligand>
        <name>Mn(2+)</name>
        <dbReference type="ChEBI" id="CHEBI:29035"/>
    </ligand>
</feature>
<dbReference type="InterPro" id="IPR050646">
    <property type="entry name" value="Cas1"/>
</dbReference>
<dbReference type="GO" id="GO:0051607">
    <property type="term" value="P:defense response to virus"/>
    <property type="evidence" value="ECO:0007669"/>
    <property type="project" value="UniProtKB-UniRule"/>
</dbReference>
<dbReference type="PANTHER" id="PTHR34353:SF2">
    <property type="entry name" value="CRISPR-ASSOCIATED ENDONUCLEASE CAS1 1"/>
    <property type="match status" value="1"/>
</dbReference>
<dbReference type="Gene3D" id="3.100.10.20">
    <property type="entry name" value="CRISPR-associated endonuclease Cas1, N-terminal domain"/>
    <property type="match status" value="1"/>
</dbReference>